<dbReference type="SUPFAM" id="SSF53383">
    <property type="entry name" value="PLP-dependent transferases"/>
    <property type="match status" value="1"/>
</dbReference>
<dbReference type="Gene3D" id="1.10.10.10">
    <property type="entry name" value="Winged helix-like DNA-binding domain superfamily/Winged helix DNA-binding domain"/>
    <property type="match status" value="1"/>
</dbReference>
<name>A0A1I7J791_9BURK</name>
<evidence type="ECO:0000259" key="8">
    <source>
        <dbReference type="PROSITE" id="PS50949"/>
    </source>
</evidence>
<dbReference type="InterPro" id="IPR000524">
    <property type="entry name" value="Tscrpt_reg_HTH_GntR"/>
</dbReference>
<dbReference type="InterPro" id="IPR015421">
    <property type="entry name" value="PyrdxlP-dep_Trfase_major"/>
</dbReference>
<dbReference type="PANTHER" id="PTHR46577:SF2">
    <property type="entry name" value="TRANSCRIPTIONAL REGULATORY PROTEIN"/>
    <property type="match status" value="1"/>
</dbReference>
<keyword evidence="3" id="KW-0808">Transferase</keyword>
<dbReference type="OrthoDB" id="9804020at2"/>
<dbReference type="Pfam" id="PF00155">
    <property type="entry name" value="Aminotran_1_2"/>
    <property type="match status" value="1"/>
</dbReference>
<dbReference type="InterPro" id="IPR015424">
    <property type="entry name" value="PyrdxlP-dep_Trfase"/>
</dbReference>
<dbReference type="InterPro" id="IPR015422">
    <property type="entry name" value="PyrdxlP-dep_Trfase_small"/>
</dbReference>
<dbReference type="GO" id="GO:0030170">
    <property type="term" value="F:pyridoxal phosphate binding"/>
    <property type="evidence" value="ECO:0007669"/>
    <property type="project" value="InterPro"/>
</dbReference>
<keyword evidence="7" id="KW-0804">Transcription</keyword>
<dbReference type="InterPro" id="IPR036388">
    <property type="entry name" value="WH-like_DNA-bd_sf"/>
</dbReference>
<reference evidence="10" key="1">
    <citation type="submission" date="2016-10" db="EMBL/GenBank/DDBJ databases">
        <authorList>
            <person name="Varghese N."/>
            <person name="Submissions S."/>
        </authorList>
    </citation>
    <scope>NUCLEOTIDE SEQUENCE [LARGE SCALE GENOMIC DNA]</scope>
    <source>
        <strain evidence="10">CGMCC 1.11014</strain>
    </source>
</reference>
<keyword evidence="4" id="KW-0663">Pyridoxal phosphate</keyword>
<dbReference type="SMART" id="SM00345">
    <property type="entry name" value="HTH_GNTR"/>
    <property type="match status" value="1"/>
</dbReference>
<dbReference type="GO" id="GO:0008483">
    <property type="term" value="F:transaminase activity"/>
    <property type="evidence" value="ECO:0007669"/>
    <property type="project" value="UniProtKB-KW"/>
</dbReference>
<dbReference type="PANTHER" id="PTHR46577">
    <property type="entry name" value="HTH-TYPE TRANSCRIPTIONAL REGULATORY PROTEIN GABR"/>
    <property type="match status" value="1"/>
</dbReference>
<dbReference type="SUPFAM" id="SSF46785">
    <property type="entry name" value="Winged helix' DNA-binding domain"/>
    <property type="match status" value="1"/>
</dbReference>
<keyword evidence="2" id="KW-0032">Aminotransferase</keyword>
<dbReference type="GO" id="GO:0003700">
    <property type="term" value="F:DNA-binding transcription factor activity"/>
    <property type="evidence" value="ECO:0007669"/>
    <property type="project" value="InterPro"/>
</dbReference>
<dbReference type="InterPro" id="IPR036390">
    <property type="entry name" value="WH_DNA-bd_sf"/>
</dbReference>
<feature type="domain" description="HTH gntR-type" evidence="8">
    <location>
        <begin position="5"/>
        <end position="73"/>
    </location>
</feature>
<dbReference type="InterPro" id="IPR051446">
    <property type="entry name" value="HTH_trans_reg/aminotransferase"/>
</dbReference>
<dbReference type="EMBL" id="FPBO01000010">
    <property type="protein sequence ID" value="SFU81069.1"/>
    <property type="molecule type" value="Genomic_DNA"/>
</dbReference>
<dbReference type="InterPro" id="IPR004839">
    <property type="entry name" value="Aminotransferase_I/II_large"/>
</dbReference>
<protein>
    <submittedName>
        <fullName evidence="9">Transcriptional regulator, GntR family</fullName>
    </submittedName>
</protein>
<dbReference type="Proteomes" id="UP000199391">
    <property type="component" value="Unassembled WGS sequence"/>
</dbReference>
<organism evidence="9 10">
    <name type="scientific">Pseudoduganella namucuonensis</name>
    <dbReference type="NCBI Taxonomy" id="1035707"/>
    <lineage>
        <taxon>Bacteria</taxon>
        <taxon>Pseudomonadati</taxon>
        <taxon>Pseudomonadota</taxon>
        <taxon>Betaproteobacteria</taxon>
        <taxon>Burkholderiales</taxon>
        <taxon>Oxalobacteraceae</taxon>
        <taxon>Telluria group</taxon>
        <taxon>Pseudoduganella</taxon>
    </lineage>
</organism>
<keyword evidence="5" id="KW-0805">Transcription regulation</keyword>
<evidence type="ECO:0000256" key="3">
    <source>
        <dbReference type="ARBA" id="ARBA00022679"/>
    </source>
</evidence>
<dbReference type="GO" id="GO:0003677">
    <property type="term" value="F:DNA binding"/>
    <property type="evidence" value="ECO:0007669"/>
    <property type="project" value="UniProtKB-KW"/>
</dbReference>
<dbReference type="PROSITE" id="PS50949">
    <property type="entry name" value="HTH_GNTR"/>
    <property type="match status" value="1"/>
</dbReference>
<dbReference type="RefSeq" id="WP_093555967.1">
    <property type="nucleotide sequence ID" value="NZ_FPBO01000010.1"/>
</dbReference>
<gene>
    <name evidence="9" type="ORF">SAMN05216552_1010125</name>
</gene>
<keyword evidence="10" id="KW-1185">Reference proteome</keyword>
<proteinExistence type="inferred from homology"/>
<dbReference type="AlphaFoldDB" id="A0A1I7J791"/>
<dbReference type="Gene3D" id="3.90.1150.10">
    <property type="entry name" value="Aspartate Aminotransferase, domain 1"/>
    <property type="match status" value="1"/>
</dbReference>
<dbReference type="CDD" id="cd00609">
    <property type="entry name" value="AAT_like"/>
    <property type="match status" value="1"/>
</dbReference>
<evidence type="ECO:0000256" key="2">
    <source>
        <dbReference type="ARBA" id="ARBA00022576"/>
    </source>
</evidence>
<dbReference type="CDD" id="cd07377">
    <property type="entry name" value="WHTH_GntR"/>
    <property type="match status" value="1"/>
</dbReference>
<evidence type="ECO:0000313" key="9">
    <source>
        <dbReference type="EMBL" id="SFU81069.1"/>
    </source>
</evidence>
<comment type="similarity">
    <text evidence="1">In the C-terminal section; belongs to the class-I pyridoxal-phosphate-dependent aminotransferase family.</text>
</comment>
<evidence type="ECO:0000256" key="6">
    <source>
        <dbReference type="ARBA" id="ARBA00023125"/>
    </source>
</evidence>
<accession>A0A1I7J791</accession>
<sequence length="480" mass="51956">MKLRSTLYEELALEIEDMVARRVLLPGERLPSVRQQRARRGVSPSTVFQAYYLLEARGVIESRPRSGYYVALRAPSAAAAAPEPEASRPDGAPTSVDVSGLVFDVLDAARSRAIVPFGSAFPSPLLFPLERLARGMASGMRRLDPWSTVADLSPGNAELRRQIALRYQLDGVQVAAEDIVITNGALEALNLCLQAVARPGDTVLVESPAFYAALQALERMELKAVEVATHPRDGVDLDALAAALERHRPKACWLMTSFQNPLGSLMPPEKKRSLVALLAAHGVPLIEDDVYGELYFGHRRPTLAKRYDGEGLVMHCSSFSKCLAPGYRVGWAAPGRHARAVERLKLTTSLAAAMPSQLALAEYLGQGGYDRHLRQLRAALAGQQERMLAALAAHFPAGTRVTRPEGGYFLWVELPDGVDALALHQAALREGIGIAPGPMFSAKRAFRNCIRLNYGHPWEDSHAAAIATLGGLARAAVQAA</sequence>
<evidence type="ECO:0000256" key="1">
    <source>
        <dbReference type="ARBA" id="ARBA00005384"/>
    </source>
</evidence>
<evidence type="ECO:0000256" key="4">
    <source>
        <dbReference type="ARBA" id="ARBA00022898"/>
    </source>
</evidence>
<dbReference type="FunFam" id="3.40.640.10:FF:000023">
    <property type="entry name" value="Transcriptional regulator, GntR family"/>
    <property type="match status" value="1"/>
</dbReference>
<evidence type="ECO:0000256" key="7">
    <source>
        <dbReference type="ARBA" id="ARBA00023163"/>
    </source>
</evidence>
<keyword evidence="6" id="KW-0238">DNA-binding</keyword>
<dbReference type="Pfam" id="PF00392">
    <property type="entry name" value="GntR"/>
    <property type="match status" value="1"/>
</dbReference>
<dbReference type="Gene3D" id="3.40.640.10">
    <property type="entry name" value="Type I PLP-dependent aspartate aminotransferase-like (Major domain)"/>
    <property type="match status" value="1"/>
</dbReference>
<evidence type="ECO:0000313" key="10">
    <source>
        <dbReference type="Proteomes" id="UP000199391"/>
    </source>
</evidence>
<dbReference type="STRING" id="1035707.SAMN05216552_1010125"/>
<evidence type="ECO:0000256" key="5">
    <source>
        <dbReference type="ARBA" id="ARBA00023015"/>
    </source>
</evidence>